<keyword evidence="1" id="KW-1133">Transmembrane helix</keyword>
<evidence type="ECO:0000313" key="3">
    <source>
        <dbReference type="Proteomes" id="UP001205920"/>
    </source>
</evidence>
<gene>
    <name evidence="2" type="ORF">JMN37_03555</name>
</gene>
<accession>A0AAW5HW72</accession>
<evidence type="ECO:0000313" key="2">
    <source>
        <dbReference type="EMBL" id="MCO6394066.1"/>
    </source>
</evidence>
<dbReference type="Proteomes" id="UP001205920">
    <property type="component" value="Unassembled WGS sequence"/>
</dbReference>
<evidence type="ECO:0000256" key="1">
    <source>
        <dbReference type="SAM" id="Phobius"/>
    </source>
</evidence>
<dbReference type="EMBL" id="JAEUWV010000003">
    <property type="protein sequence ID" value="MCO6394066.1"/>
    <property type="molecule type" value="Genomic_DNA"/>
</dbReference>
<feature type="transmembrane region" description="Helical" evidence="1">
    <location>
        <begin position="118"/>
        <end position="135"/>
    </location>
</feature>
<feature type="transmembrane region" description="Helical" evidence="1">
    <location>
        <begin position="147"/>
        <end position="168"/>
    </location>
</feature>
<keyword evidence="1" id="KW-0812">Transmembrane</keyword>
<reference evidence="2 3" key="1">
    <citation type="submission" date="2021-01" db="EMBL/GenBank/DDBJ databases">
        <title>Identification and Characterization of Corynebacterium sp.</title>
        <authorList>
            <person name="Luo Q."/>
            <person name="Qu P."/>
            <person name="Chen Q."/>
        </authorList>
    </citation>
    <scope>NUCLEOTIDE SEQUENCE [LARGE SCALE GENOMIC DNA]</scope>
    <source>
        <strain evidence="2 3">MC-18</strain>
    </source>
</reference>
<dbReference type="RefSeq" id="WP_070479458.1">
    <property type="nucleotide sequence ID" value="NZ_JAEUWV010000003.1"/>
</dbReference>
<evidence type="ECO:0008006" key="4">
    <source>
        <dbReference type="Google" id="ProtNLM"/>
    </source>
</evidence>
<organism evidence="2 3">
    <name type="scientific">Corynebacterium lipophilum</name>
    <dbReference type="NCBI Taxonomy" id="2804918"/>
    <lineage>
        <taxon>Bacteria</taxon>
        <taxon>Bacillati</taxon>
        <taxon>Actinomycetota</taxon>
        <taxon>Actinomycetes</taxon>
        <taxon>Mycobacteriales</taxon>
        <taxon>Corynebacteriaceae</taxon>
        <taxon>Corynebacterium</taxon>
    </lineage>
</organism>
<keyword evidence="3" id="KW-1185">Reference proteome</keyword>
<name>A0AAW5HW72_9CORY</name>
<protein>
    <recommendedName>
        <fullName evidence="4">EcsC protein family protein</fullName>
    </recommendedName>
</protein>
<proteinExistence type="predicted"/>
<dbReference type="AlphaFoldDB" id="A0AAW5HW72"/>
<feature type="transmembrane region" description="Helical" evidence="1">
    <location>
        <begin position="87"/>
        <end position="112"/>
    </location>
</feature>
<keyword evidence="1" id="KW-0472">Membrane</keyword>
<comment type="caution">
    <text evidence="2">The sequence shown here is derived from an EMBL/GenBank/DDBJ whole genome shotgun (WGS) entry which is preliminary data.</text>
</comment>
<sequence>MLEKFRKDKHEDDEPVVEIIEDARAEDLSSLEEEAGPAGRAFIAAVDKAVHLQSGAIRAYVNWLRRQHPEQSPAEIQHTMDKHFKNVVSATGAGVGAAAAVPGVGLVTGAAAVAGESVVFLDLAAFYTLSSMYLRDVNIEDKERRRAGVLTVMMGAQGVAIVDTLLGADRARPRELASKNVLTRFAGPGLAEVNGILSRVAMKSFTKRFRRAWIGKMLPLGLGAIAGTAANRKLADHLMDNIAVALGTPPSQFLSPLPEKPDQEEAGLSANPKNLLRWVLRLFGDDDKVRDTNQQEITK</sequence>